<name>A0ABU9D3Z3_9PROT</name>
<dbReference type="RefSeq" id="WP_341369347.1">
    <property type="nucleotide sequence ID" value="NZ_JBBPCO010000001.1"/>
</dbReference>
<evidence type="ECO:0000259" key="2">
    <source>
        <dbReference type="Pfam" id="PF02517"/>
    </source>
</evidence>
<reference evidence="3 4" key="1">
    <citation type="submission" date="2024-04" db="EMBL/GenBank/DDBJ databases">
        <authorList>
            <person name="Abashina T."/>
            <person name="Shaikin A."/>
        </authorList>
    </citation>
    <scope>NUCLEOTIDE SEQUENCE [LARGE SCALE GENOMIC DNA]</scope>
    <source>
        <strain evidence="3 4">AAFK</strain>
    </source>
</reference>
<keyword evidence="3" id="KW-0645">Protease</keyword>
<keyword evidence="1" id="KW-0812">Transmembrane</keyword>
<keyword evidence="3" id="KW-0378">Hydrolase</keyword>
<keyword evidence="1" id="KW-0472">Membrane</keyword>
<dbReference type="Proteomes" id="UP001446205">
    <property type="component" value="Unassembled WGS sequence"/>
</dbReference>
<feature type="transmembrane region" description="Helical" evidence="1">
    <location>
        <begin position="131"/>
        <end position="149"/>
    </location>
</feature>
<feature type="transmembrane region" description="Helical" evidence="1">
    <location>
        <begin position="21"/>
        <end position="38"/>
    </location>
</feature>
<keyword evidence="1" id="KW-1133">Transmembrane helix</keyword>
<dbReference type="NCBIfam" id="NF033192">
    <property type="entry name" value="JDVT-CAAX"/>
    <property type="match status" value="1"/>
</dbReference>
<dbReference type="EMBL" id="JBBPCO010000001">
    <property type="protein sequence ID" value="MEK8088281.1"/>
    <property type="molecule type" value="Genomic_DNA"/>
</dbReference>
<protein>
    <submittedName>
        <fullName evidence="3">JDVT-CTERM system glutamic-type intramembrane protease</fullName>
    </submittedName>
</protein>
<proteinExistence type="predicted"/>
<dbReference type="Pfam" id="PF02517">
    <property type="entry name" value="Rce1-like"/>
    <property type="match status" value="1"/>
</dbReference>
<accession>A0ABU9D3Z3</accession>
<sequence>MSETAILGLRGCRPFHWDLQWWLALLAGPVFWLFWSCWHPPLPGWPAALELLSLVLLQPLIEELVFRGMVQGYLLQTPWGRLRLGGFTSANLLTAMLFTGLHALSHTPAWALAVFLPALVFGYFRERSGCIYAPLLLHAAYNLGYFLLWPA</sequence>
<dbReference type="GO" id="GO:0008233">
    <property type="term" value="F:peptidase activity"/>
    <property type="evidence" value="ECO:0007669"/>
    <property type="project" value="UniProtKB-KW"/>
</dbReference>
<dbReference type="GO" id="GO:0006508">
    <property type="term" value="P:proteolysis"/>
    <property type="evidence" value="ECO:0007669"/>
    <property type="project" value="UniProtKB-KW"/>
</dbReference>
<feature type="transmembrane region" description="Helical" evidence="1">
    <location>
        <begin position="107"/>
        <end position="124"/>
    </location>
</feature>
<feature type="domain" description="CAAX prenyl protease 2/Lysostaphin resistance protein A-like" evidence="2">
    <location>
        <begin position="47"/>
        <end position="143"/>
    </location>
</feature>
<keyword evidence="4" id="KW-1185">Reference proteome</keyword>
<evidence type="ECO:0000256" key="1">
    <source>
        <dbReference type="SAM" id="Phobius"/>
    </source>
</evidence>
<dbReference type="InterPro" id="IPR003675">
    <property type="entry name" value="Rce1/LyrA-like_dom"/>
</dbReference>
<comment type="caution">
    <text evidence="3">The sequence shown here is derived from an EMBL/GenBank/DDBJ whole genome shotgun (WGS) entry which is preliminary data.</text>
</comment>
<organism evidence="3 4">
    <name type="scientific">Thermithiobacillus plumbiphilus</name>
    <dbReference type="NCBI Taxonomy" id="1729899"/>
    <lineage>
        <taxon>Bacteria</taxon>
        <taxon>Pseudomonadati</taxon>
        <taxon>Pseudomonadota</taxon>
        <taxon>Acidithiobacillia</taxon>
        <taxon>Acidithiobacillales</taxon>
        <taxon>Thermithiobacillaceae</taxon>
        <taxon>Thermithiobacillus</taxon>
    </lineage>
</organism>
<evidence type="ECO:0000313" key="4">
    <source>
        <dbReference type="Proteomes" id="UP001446205"/>
    </source>
</evidence>
<gene>
    <name evidence="3" type="primary">mrtJ</name>
    <name evidence="3" type="ORF">WOB96_00750</name>
</gene>
<evidence type="ECO:0000313" key="3">
    <source>
        <dbReference type="EMBL" id="MEK8088281.1"/>
    </source>
</evidence>